<dbReference type="SUPFAM" id="SSF48726">
    <property type="entry name" value="Immunoglobulin"/>
    <property type="match status" value="1"/>
</dbReference>
<dbReference type="Pfam" id="PF13927">
    <property type="entry name" value="Ig_3"/>
    <property type="match status" value="1"/>
</dbReference>
<name>A0A182MKR1_9DIPT</name>
<evidence type="ECO:0000313" key="7">
    <source>
        <dbReference type="Proteomes" id="UP000075883"/>
    </source>
</evidence>
<evidence type="ECO:0000256" key="2">
    <source>
        <dbReference type="ARBA" id="ARBA00022737"/>
    </source>
</evidence>
<dbReference type="PROSITE" id="PS50835">
    <property type="entry name" value="IG_LIKE"/>
    <property type="match status" value="1"/>
</dbReference>
<dbReference type="EMBL" id="AXCM01020028">
    <property type="status" value="NOT_ANNOTATED_CDS"/>
    <property type="molecule type" value="Genomic_DNA"/>
</dbReference>
<dbReference type="STRING" id="139723.A0A182MKR1"/>
<proteinExistence type="predicted"/>
<reference evidence="6" key="2">
    <citation type="submission" date="2020-05" db="UniProtKB">
        <authorList>
            <consortium name="EnsemblMetazoa"/>
        </authorList>
    </citation>
    <scope>IDENTIFICATION</scope>
    <source>
        <strain evidence="6">A-37</strain>
    </source>
</reference>
<reference evidence="7" key="1">
    <citation type="submission" date="2013-09" db="EMBL/GenBank/DDBJ databases">
        <title>The Genome Sequence of Anopheles culicifacies species A.</title>
        <authorList>
            <consortium name="The Broad Institute Genomics Platform"/>
            <person name="Neafsey D.E."/>
            <person name="Besansky N."/>
            <person name="Howell P."/>
            <person name="Walton C."/>
            <person name="Young S.K."/>
            <person name="Zeng Q."/>
            <person name="Gargeya S."/>
            <person name="Fitzgerald M."/>
            <person name="Haas B."/>
            <person name="Abouelleil A."/>
            <person name="Allen A.W."/>
            <person name="Alvarado L."/>
            <person name="Arachchi H.M."/>
            <person name="Berlin A.M."/>
            <person name="Chapman S.B."/>
            <person name="Gainer-Dewar J."/>
            <person name="Goldberg J."/>
            <person name="Griggs A."/>
            <person name="Gujja S."/>
            <person name="Hansen M."/>
            <person name="Howarth C."/>
            <person name="Imamovic A."/>
            <person name="Ireland A."/>
            <person name="Larimer J."/>
            <person name="McCowan C."/>
            <person name="Murphy C."/>
            <person name="Pearson M."/>
            <person name="Poon T.W."/>
            <person name="Priest M."/>
            <person name="Roberts A."/>
            <person name="Saif S."/>
            <person name="Shea T."/>
            <person name="Sisk P."/>
            <person name="Sykes S."/>
            <person name="Wortman J."/>
            <person name="Nusbaum C."/>
            <person name="Birren B."/>
        </authorList>
    </citation>
    <scope>NUCLEOTIDE SEQUENCE [LARGE SCALE GENOMIC DNA]</scope>
    <source>
        <strain evidence="7">A-37</strain>
    </source>
</reference>
<organism evidence="6 7">
    <name type="scientific">Anopheles culicifacies</name>
    <dbReference type="NCBI Taxonomy" id="139723"/>
    <lineage>
        <taxon>Eukaryota</taxon>
        <taxon>Metazoa</taxon>
        <taxon>Ecdysozoa</taxon>
        <taxon>Arthropoda</taxon>
        <taxon>Hexapoda</taxon>
        <taxon>Insecta</taxon>
        <taxon>Pterygota</taxon>
        <taxon>Neoptera</taxon>
        <taxon>Endopterygota</taxon>
        <taxon>Diptera</taxon>
        <taxon>Nematocera</taxon>
        <taxon>Culicoidea</taxon>
        <taxon>Culicidae</taxon>
        <taxon>Anophelinae</taxon>
        <taxon>Anopheles</taxon>
        <taxon>culicifacies species complex</taxon>
    </lineage>
</organism>
<keyword evidence="1" id="KW-0732">Signal</keyword>
<dbReference type="PANTHER" id="PTHR12231:SF271">
    <property type="entry name" value="DPR-INTERACTING PROTEIN GAMMA"/>
    <property type="match status" value="1"/>
</dbReference>
<evidence type="ECO:0000256" key="1">
    <source>
        <dbReference type="ARBA" id="ARBA00022729"/>
    </source>
</evidence>
<dbReference type="GO" id="GO:0043005">
    <property type="term" value="C:neuron projection"/>
    <property type="evidence" value="ECO:0007669"/>
    <property type="project" value="TreeGrafter"/>
</dbReference>
<dbReference type="VEuPathDB" id="VectorBase:ACUA020660"/>
<dbReference type="Gene3D" id="2.60.40.10">
    <property type="entry name" value="Immunoglobulins"/>
    <property type="match status" value="1"/>
</dbReference>
<dbReference type="AlphaFoldDB" id="A0A182MKR1"/>
<dbReference type="InterPro" id="IPR051170">
    <property type="entry name" value="Neural/epithelial_adhesion"/>
</dbReference>
<dbReference type="PANTHER" id="PTHR12231">
    <property type="entry name" value="CTX-RELATED TYPE I TRANSMEMBRANE PROTEIN"/>
    <property type="match status" value="1"/>
</dbReference>
<keyword evidence="4" id="KW-0393">Immunoglobulin domain</keyword>
<evidence type="ECO:0000256" key="4">
    <source>
        <dbReference type="ARBA" id="ARBA00023319"/>
    </source>
</evidence>
<feature type="domain" description="Ig-like" evidence="5">
    <location>
        <begin position="1"/>
        <end position="108"/>
    </location>
</feature>
<dbReference type="InterPro" id="IPR013783">
    <property type="entry name" value="Ig-like_fold"/>
</dbReference>
<evidence type="ECO:0000259" key="5">
    <source>
        <dbReference type="PROSITE" id="PS50835"/>
    </source>
</evidence>
<accession>A0A182MKR1</accession>
<dbReference type="InterPro" id="IPR007110">
    <property type="entry name" value="Ig-like_dom"/>
</dbReference>
<keyword evidence="2" id="KW-0677">Repeat</keyword>
<evidence type="ECO:0000256" key="3">
    <source>
        <dbReference type="ARBA" id="ARBA00023157"/>
    </source>
</evidence>
<dbReference type="InterPro" id="IPR003598">
    <property type="entry name" value="Ig_sub2"/>
</dbReference>
<keyword evidence="7" id="KW-1185">Reference proteome</keyword>
<dbReference type="Proteomes" id="UP000075883">
    <property type="component" value="Unassembled WGS sequence"/>
</dbReference>
<dbReference type="InterPro" id="IPR036179">
    <property type="entry name" value="Ig-like_dom_sf"/>
</dbReference>
<protein>
    <recommendedName>
        <fullName evidence="5">Ig-like domain-containing protein</fullName>
    </recommendedName>
</protein>
<dbReference type="SMART" id="SM00408">
    <property type="entry name" value="IGc2"/>
    <property type="match status" value="1"/>
</dbReference>
<sequence>MLGAPLGSDVQLECTVEASPMPVSYWLKGGRVLPNSFASASNGNYEQPSLSRPEMLLDGPKYGITEDRHGFRTNMRLVVRSFSPADVGTYHCVSTNSLGRADGTMRLYGKLFCCSIHIFKVLDGVINFSFGLSTSSINCIVVLLCLHTTFPFLATHR</sequence>
<keyword evidence="3" id="KW-1015">Disulfide bond</keyword>
<dbReference type="EnsemblMetazoa" id="ACUA020660-RA">
    <property type="protein sequence ID" value="ACUA020660-PA"/>
    <property type="gene ID" value="ACUA020660"/>
</dbReference>
<evidence type="ECO:0000313" key="6">
    <source>
        <dbReference type="EnsemblMetazoa" id="ACUA020660-PA"/>
    </source>
</evidence>